<feature type="non-terminal residue" evidence="3">
    <location>
        <position position="177"/>
    </location>
</feature>
<name>A0ABM0MUJ7_SACKO</name>
<protein>
    <submittedName>
        <fullName evidence="3">Potassium/sodium hyperpolarization-activated cyclic nucleotide-gated channel 1-like</fullName>
    </submittedName>
</protein>
<keyword evidence="2" id="KW-1185">Reference proteome</keyword>
<reference evidence="3" key="1">
    <citation type="submission" date="2025-08" db="UniProtKB">
        <authorList>
            <consortium name="RefSeq"/>
        </authorList>
    </citation>
    <scope>IDENTIFICATION</scope>
    <source>
        <tissue evidence="3">Testes</tissue>
    </source>
</reference>
<sequence>MSAIAAVGALVVYYYGVGAQQRCDLIIYPLITYSCDYERYATCVASYTINLIASFGVAITAIIAACLCGRAICCICIREVQTAVGNSPPPTAMQVQVQPTSGYNYPPQQQPQPTMMMMPQVQITQQTQPQPMFQQQAQDFRQQQSPQHNVVGPPSPPPSYSSTEGNAYVADTQKVPL</sequence>
<dbReference type="GeneID" id="102806542"/>
<feature type="region of interest" description="Disordered" evidence="1">
    <location>
        <begin position="123"/>
        <end position="177"/>
    </location>
</feature>
<accession>A0ABM0MUJ7</accession>
<evidence type="ECO:0000256" key="1">
    <source>
        <dbReference type="SAM" id="MobiDB-lite"/>
    </source>
</evidence>
<evidence type="ECO:0000313" key="2">
    <source>
        <dbReference type="Proteomes" id="UP000694865"/>
    </source>
</evidence>
<dbReference type="RefSeq" id="XP_006823688.1">
    <property type="nucleotide sequence ID" value="XM_006823625.1"/>
</dbReference>
<feature type="compositionally biased region" description="Low complexity" evidence="1">
    <location>
        <begin position="123"/>
        <end position="147"/>
    </location>
</feature>
<dbReference type="Proteomes" id="UP000694865">
    <property type="component" value="Unplaced"/>
</dbReference>
<gene>
    <name evidence="3" type="primary">LOC102806542</name>
</gene>
<organism evidence="2 3">
    <name type="scientific">Saccoglossus kowalevskii</name>
    <name type="common">Acorn worm</name>
    <dbReference type="NCBI Taxonomy" id="10224"/>
    <lineage>
        <taxon>Eukaryota</taxon>
        <taxon>Metazoa</taxon>
        <taxon>Hemichordata</taxon>
        <taxon>Enteropneusta</taxon>
        <taxon>Harrimaniidae</taxon>
        <taxon>Saccoglossus</taxon>
    </lineage>
</organism>
<evidence type="ECO:0000313" key="3">
    <source>
        <dbReference type="RefSeq" id="XP_006823688.1"/>
    </source>
</evidence>
<proteinExistence type="predicted"/>